<keyword evidence="3" id="KW-1185">Reference proteome</keyword>
<gene>
    <name evidence="2" type="ORF">PYCCODRAFT_852181</name>
</gene>
<protein>
    <submittedName>
        <fullName evidence="2">Uncharacterized protein</fullName>
    </submittedName>
</protein>
<organism evidence="2 3">
    <name type="scientific">Trametes coccinea (strain BRFM310)</name>
    <name type="common">Pycnoporus coccineus</name>
    <dbReference type="NCBI Taxonomy" id="1353009"/>
    <lineage>
        <taxon>Eukaryota</taxon>
        <taxon>Fungi</taxon>
        <taxon>Dikarya</taxon>
        <taxon>Basidiomycota</taxon>
        <taxon>Agaricomycotina</taxon>
        <taxon>Agaricomycetes</taxon>
        <taxon>Polyporales</taxon>
        <taxon>Polyporaceae</taxon>
        <taxon>Trametes</taxon>
    </lineage>
</organism>
<sequence length="271" mass="30715">MKQQLARIEALIPIPSRLAQVPVQTHTRTISSHHHDVIECTGEDPDIPTSALPQPVQRSQPSPIPTRRPRPSHPPALVIDTSKSSWRVRSASCKRCALETLLLARKAIDEAIERLRSRMSVSRLHRLCRIPSIRLRLGSSRSMSSWTDVLALPGTEVLCCSSARLREFFQESKWPRLCTAASNYCSILPFTTHPIHPLRLPTTMFTLFAHRYAFRAYLLCSCLLCYALSPVYQITYCFAIVDSRTTSLLLADSRPVHQRVLLECRIQLSHV</sequence>
<dbReference type="Proteomes" id="UP000193067">
    <property type="component" value="Unassembled WGS sequence"/>
</dbReference>
<dbReference type="AlphaFoldDB" id="A0A1Y2IDQ6"/>
<evidence type="ECO:0000313" key="3">
    <source>
        <dbReference type="Proteomes" id="UP000193067"/>
    </source>
</evidence>
<evidence type="ECO:0000313" key="2">
    <source>
        <dbReference type="EMBL" id="OSC99268.1"/>
    </source>
</evidence>
<reference evidence="2 3" key="1">
    <citation type="journal article" date="2015" name="Biotechnol. Biofuels">
        <title>Enhanced degradation of softwood versus hardwood by the white-rot fungus Pycnoporus coccineus.</title>
        <authorList>
            <person name="Couturier M."/>
            <person name="Navarro D."/>
            <person name="Chevret D."/>
            <person name="Henrissat B."/>
            <person name="Piumi F."/>
            <person name="Ruiz-Duenas F.J."/>
            <person name="Martinez A.T."/>
            <person name="Grigoriev I.V."/>
            <person name="Riley R."/>
            <person name="Lipzen A."/>
            <person name="Berrin J.G."/>
            <person name="Master E.R."/>
            <person name="Rosso M.N."/>
        </authorList>
    </citation>
    <scope>NUCLEOTIDE SEQUENCE [LARGE SCALE GENOMIC DNA]</scope>
    <source>
        <strain evidence="2 3">BRFM310</strain>
    </source>
</reference>
<dbReference type="EMBL" id="KZ084129">
    <property type="protein sequence ID" value="OSC99268.1"/>
    <property type="molecule type" value="Genomic_DNA"/>
</dbReference>
<name>A0A1Y2IDQ6_TRAC3</name>
<feature type="region of interest" description="Disordered" evidence="1">
    <location>
        <begin position="29"/>
        <end position="78"/>
    </location>
</feature>
<evidence type="ECO:0000256" key="1">
    <source>
        <dbReference type="SAM" id="MobiDB-lite"/>
    </source>
</evidence>
<proteinExistence type="predicted"/>
<accession>A0A1Y2IDQ6</accession>